<feature type="region of interest" description="Disordered" evidence="1">
    <location>
        <begin position="305"/>
        <end position="331"/>
    </location>
</feature>
<feature type="compositionally biased region" description="Basic and acidic residues" evidence="1">
    <location>
        <begin position="155"/>
        <end position="166"/>
    </location>
</feature>
<comment type="caution">
    <text evidence="3">The sequence shown here is derived from an EMBL/GenBank/DDBJ whole genome shotgun (WGS) entry which is preliminary data.</text>
</comment>
<feature type="region of interest" description="Disordered" evidence="1">
    <location>
        <begin position="242"/>
        <end position="262"/>
    </location>
</feature>
<feature type="domain" description="SCA7" evidence="2">
    <location>
        <begin position="425"/>
        <end position="492"/>
    </location>
</feature>
<dbReference type="PANTHER" id="PTHR15117">
    <property type="entry name" value="ATAXIN 7 RELATED"/>
    <property type="match status" value="1"/>
</dbReference>
<evidence type="ECO:0000313" key="4">
    <source>
        <dbReference type="Proteomes" id="UP001075354"/>
    </source>
</evidence>
<dbReference type="Gene3D" id="6.10.140.670">
    <property type="match status" value="1"/>
</dbReference>
<dbReference type="InterPro" id="IPR013243">
    <property type="entry name" value="SCA7_dom"/>
</dbReference>
<evidence type="ECO:0000313" key="3">
    <source>
        <dbReference type="EMBL" id="KAJ1520089.1"/>
    </source>
</evidence>
<feature type="region of interest" description="Disordered" evidence="1">
    <location>
        <begin position="143"/>
        <end position="166"/>
    </location>
</feature>
<reference evidence="3" key="1">
    <citation type="submission" date="2022-12" db="EMBL/GenBank/DDBJ databases">
        <title>Chromosome-level genome assembly of the bean flower thrips Megalurothrips usitatus.</title>
        <authorList>
            <person name="Ma L."/>
            <person name="Liu Q."/>
            <person name="Li H."/>
            <person name="Cai W."/>
        </authorList>
    </citation>
    <scope>NUCLEOTIDE SEQUENCE</scope>
    <source>
        <strain evidence="3">Cailab_2022a</strain>
    </source>
</reference>
<dbReference type="InterPro" id="IPR052237">
    <property type="entry name" value="Ataxin-7-like_regulator"/>
</dbReference>
<dbReference type="AlphaFoldDB" id="A0AAV7X2F4"/>
<dbReference type="EMBL" id="JAPTSV010000015">
    <property type="protein sequence ID" value="KAJ1520089.1"/>
    <property type="molecule type" value="Genomic_DNA"/>
</dbReference>
<name>A0AAV7X2F4_9NEOP</name>
<dbReference type="PANTHER" id="PTHR15117:SF24">
    <property type="entry name" value="SCA7 DOMAIN-CONTAINING PROTEIN"/>
    <property type="match status" value="1"/>
</dbReference>
<feature type="region of interest" description="Disordered" evidence="1">
    <location>
        <begin position="604"/>
        <end position="624"/>
    </location>
</feature>
<dbReference type="PROSITE" id="PS51505">
    <property type="entry name" value="SCA7"/>
    <property type="match status" value="1"/>
</dbReference>
<proteinExistence type="predicted"/>
<accession>A0AAV7X2F4</accession>
<protein>
    <recommendedName>
        <fullName evidence="2">SCA7 domain-containing protein</fullName>
    </recommendedName>
</protein>
<feature type="compositionally biased region" description="Polar residues" evidence="1">
    <location>
        <begin position="506"/>
        <end position="519"/>
    </location>
</feature>
<gene>
    <name evidence="3" type="ORF">ONE63_004311</name>
</gene>
<keyword evidence="4" id="KW-1185">Reference proteome</keyword>
<organism evidence="3 4">
    <name type="scientific">Megalurothrips usitatus</name>
    <name type="common">bean blossom thrips</name>
    <dbReference type="NCBI Taxonomy" id="439358"/>
    <lineage>
        <taxon>Eukaryota</taxon>
        <taxon>Metazoa</taxon>
        <taxon>Ecdysozoa</taxon>
        <taxon>Arthropoda</taxon>
        <taxon>Hexapoda</taxon>
        <taxon>Insecta</taxon>
        <taxon>Pterygota</taxon>
        <taxon>Neoptera</taxon>
        <taxon>Paraneoptera</taxon>
        <taxon>Thysanoptera</taxon>
        <taxon>Terebrantia</taxon>
        <taxon>Thripoidea</taxon>
        <taxon>Thripidae</taxon>
        <taxon>Megalurothrips</taxon>
    </lineage>
</organism>
<evidence type="ECO:0000256" key="1">
    <source>
        <dbReference type="SAM" id="MobiDB-lite"/>
    </source>
</evidence>
<evidence type="ECO:0000259" key="2">
    <source>
        <dbReference type="PROSITE" id="PS51505"/>
    </source>
</evidence>
<feature type="region of interest" description="Disordered" evidence="1">
    <location>
        <begin position="486"/>
        <end position="541"/>
    </location>
</feature>
<dbReference type="Proteomes" id="UP001075354">
    <property type="component" value="Chromosome 15"/>
</dbReference>
<feature type="region of interest" description="Disordered" evidence="1">
    <location>
        <begin position="395"/>
        <end position="415"/>
    </location>
</feature>
<feature type="compositionally biased region" description="Basic and acidic residues" evidence="1">
    <location>
        <begin position="313"/>
        <end position="331"/>
    </location>
</feature>
<dbReference type="Pfam" id="PF08313">
    <property type="entry name" value="SCA7"/>
    <property type="match status" value="1"/>
</dbReference>
<feature type="compositionally biased region" description="Low complexity" evidence="1">
    <location>
        <begin position="521"/>
        <end position="540"/>
    </location>
</feature>
<sequence length="859" mass="93233">MASSRKSLSDFFGQSWSTWSEYTGEFTNSDGDEEDNKNDVRRKSSDVMRLFSSDMQKFGLFPETDCFCTVVCSECNALVKPQGLLNHMRVRHKDLVPGKVSHDKIFKLTDSSSIKGSGEKPSAKHVLNEKLLSKLILNEKHSNKSSIDKLPSSPSDKHKLSLEKAGSKYSSSEKTLLKTNEKVLGKSSSDKFSRTLSDKLKVPSDKGLGSSLFVEKAVVKTEGDKFLKSSVDVHSKQADVVSSKTSKFTDKPSPKSTPSEKILSKYASPESKIFPLGERHLSRSGEKISVKSVLSEKLLSKAAASEKNAPVNEKLKNADYPKLENSSKKGDSLLKTDRSIVKPVMKSLLKEKVLRNDPTHAIVPGTSLLRPLVVQEKEIAVTTVASVGSTTLSPPVLTPQNLTPERHQSATDMPVLSRKRKYRERKSTPTQYDPDRHCGVWCEYFNKFCVRSLTCKVHSVALRRAVVGRSKPFDQLLIEHKRAKEDQRLSKEDLDDGSELSGQMDRLQSPSEPSNSSFLGSPCMSPASSQAPSPAEALPSGAPELDEVVSLCTPSTSSILPIPLPSYQYPPYPPPDTALSSAPESMVILSPHLSSPLLNVALPSLSPSHAPGPSDGAEEDSSKPRTIARAINRLQLNKGKQFNVKHSAFPPKPLRTCLFQGRKSSGMFFLQRELESMRAGFRLSVVKGNKTLPLSHATCSSQSLPDNMASHALNDPILQSPGMSTSQVATQSSLKSVLSTLCSPKSAGQPRVQRTQKLVANGPDAMPTSDSSLAISSDKLAQGMRISVPTSSTMPQQIAYLTTSSPVTFQQVPIINSQVLGQLQLQSKGAGGTLKLLSTGGPGRTLLVHQYQDGSGAES</sequence>